<keyword evidence="4" id="KW-0479">Metal-binding</keyword>
<dbReference type="AlphaFoldDB" id="A0A8X7ZB66"/>
<keyword evidence="1" id="KW-0489">Methyltransferase</keyword>
<organism evidence="5 6">
    <name type="scientific">Populus tomentosa</name>
    <name type="common">Chinese white poplar</name>
    <dbReference type="NCBI Taxonomy" id="118781"/>
    <lineage>
        <taxon>Eukaryota</taxon>
        <taxon>Viridiplantae</taxon>
        <taxon>Streptophyta</taxon>
        <taxon>Embryophyta</taxon>
        <taxon>Tracheophyta</taxon>
        <taxon>Spermatophyta</taxon>
        <taxon>Magnoliopsida</taxon>
        <taxon>eudicotyledons</taxon>
        <taxon>Gunneridae</taxon>
        <taxon>Pentapetalae</taxon>
        <taxon>rosids</taxon>
        <taxon>fabids</taxon>
        <taxon>Malpighiales</taxon>
        <taxon>Salicaceae</taxon>
        <taxon>Saliceae</taxon>
        <taxon>Populus</taxon>
    </lineage>
</organism>
<dbReference type="PROSITE" id="PS51682">
    <property type="entry name" value="SAM_OMT_I"/>
    <property type="match status" value="1"/>
</dbReference>
<keyword evidence="2" id="KW-0808">Transferase</keyword>
<dbReference type="GO" id="GO:0046872">
    <property type="term" value="F:metal ion binding"/>
    <property type="evidence" value="ECO:0007669"/>
    <property type="project" value="UniProtKB-KW"/>
</dbReference>
<accession>A0A8X7ZB66</accession>
<keyword evidence="6" id="KW-1185">Reference proteome</keyword>
<name>A0A8X7ZB66_POPTO</name>
<protein>
    <recommendedName>
        <fullName evidence="7">Caffeoyl-CoA O-methyltransferase</fullName>
    </recommendedName>
</protein>
<evidence type="ECO:0000256" key="3">
    <source>
        <dbReference type="ARBA" id="ARBA00022691"/>
    </source>
</evidence>
<evidence type="ECO:0000256" key="2">
    <source>
        <dbReference type="ARBA" id="ARBA00022679"/>
    </source>
</evidence>
<dbReference type="InterPro" id="IPR002935">
    <property type="entry name" value="SAM_O-MeTrfase"/>
</dbReference>
<dbReference type="GO" id="GO:0008757">
    <property type="term" value="F:S-adenosylmethionine-dependent methyltransferase activity"/>
    <property type="evidence" value="ECO:0007669"/>
    <property type="project" value="TreeGrafter"/>
</dbReference>
<evidence type="ECO:0000256" key="4">
    <source>
        <dbReference type="ARBA" id="ARBA00022723"/>
    </source>
</evidence>
<gene>
    <name evidence="5" type="ORF">POTOM_031792</name>
</gene>
<evidence type="ECO:0000313" key="5">
    <source>
        <dbReference type="EMBL" id="KAG6764327.1"/>
    </source>
</evidence>
<reference evidence="5" key="1">
    <citation type="journal article" date="2020" name="bioRxiv">
        <title>Hybrid origin of Populus tomentosa Carr. identified through genome sequencing and phylogenomic analysis.</title>
        <authorList>
            <person name="An X."/>
            <person name="Gao K."/>
            <person name="Chen Z."/>
            <person name="Li J."/>
            <person name="Yang X."/>
            <person name="Yang X."/>
            <person name="Zhou J."/>
            <person name="Guo T."/>
            <person name="Zhao T."/>
            <person name="Huang S."/>
            <person name="Miao D."/>
            <person name="Khan W.U."/>
            <person name="Rao P."/>
            <person name="Ye M."/>
            <person name="Lei B."/>
            <person name="Liao W."/>
            <person name="Wang J."/>
            <person name="Ji L."/>
            <person name="Li Y."/>
            <person name="Guo B."/>
            <person name="Mustafa N.S."/>
            <person name="Li S."/>
            <person name="Yun Q."/>
            <person name="Keller S.R."/>
            <person name="Mao J."/>
            <person name="Zhang R."/>
            <person name="Strauss S.H."/>
        </authorList>
    </citation>
    <scope>NUCLEOTIDE SEQUENCE</scope>
    <source>
        <strain evidence="5">GM15</strain>
        <tissue evidence="5">Leaf</tissue>
    </source>
</reference>
<dbReference type="GO" id="GO:0008171">
    <property type="term" value="F:O-methyltransferase activity"/>
    <property type="evidence" value="ECO:0007669"/>
    <property type="project" value="InterPro"/>
</dbReference>
<evidence type="ECO:0000313" key="6">
    <source>
        <dbReference type="Proteomes" id="UP000886885"/>
    </source>
</evidence>
<comment type="caution">
    <text evidence="5">The sequence shown here is derived from an EMBL/GenBank/DDBJ whole genome shotgun (WGS) entry which is preliminary data.</text>
</comment>
<dbReference type="OrthoDB" id="10251242at2759"/>
<evidence type="ECO:0000256" key="1">
    <source>
        <dbReference type="ARBA" id="ARBA00022603"/>
    </source>
</evidence>
<dbReference type="EMBL" id="JAAWWB010000016">
    <property type="protein sequence ID" value="KAG6764327.1"/>
    <property type="molecule type" value="Genomic_DNA"/>
</dbReference>
<proteinExistence type="predicted"/>
<keyword evidence="3" id="KW-0949">S-adenosyl-L-methionine</keyword>
<dbReference type="Proteomes" id="UP000886885">
    <property type="component" value="Chromosome 8D"/>
</dbReference>
<dbReference type="InterPro" id="IPR050362">
    <property type="entry name" value="Cation-dep_OMT"/>
</dbReference>
<dbReference type="GO" id="GO:0032259">
    <property type="term" value="P:methylation"/>
    <property type="evidence" value="ECO:0007669"/>
    <property type="project" value="UniProtKB-KW"/>
</dbReference>
<evidence type="ECO:0008006" key="7">
    <source>
        <dbReference type="Google" id="ProtNLM"/>
    </source>
</evidence>
<sequence>MRLSNLLTHHIPFHSISSRKEPPHYRLISPLLKNTNRFPLLGFCRRLPLLFGWRSQDIYIYIYLRPESTLGDEKAKTTRVLGDIKKESLHSSLQSLIISCNFLTETYSLVEVRCLFLLMLLKVMNPKRTLEIGVFTGYSLLSTALALPKDGQITVIDTNREAYEFGLPFIQKAGVVDKIKFIQSDATSVSSEMLTKASFSTFLSFF</sequence>
<dbReference type="PANTHER" id="PTHR10509">
    <property type="entry name" value="O-METHYLTRANSFERASE-RELATED"/>
    <property type="match status" value="1"/>
</dbReference>
<dbReference type="PANTHER" id="PTHR10509:SF34">
    <property type="entry name" value="TAPETUM-SPECIFIC METHYLTRANSFERASE 1"/>
    <property type="match status" value="1"/>
</dbReference>
<dbReference type="Pfam" id="PF01596">
    <property type="entry name" value="Methyltransf_3"/>
    <property type="match status" value="1"/>
</dbReference>
<dbReference type="CDD" id="cd02440">
    <property type="entry name" value="AdoMet_MTases"/>
    <property type="match status" value="1"/>
</dbReference>